<evidence type="ECO:0000313" key="2">
    <source>
        <dbReference type="EMBL" id="QNF33844.1"/>
    </source>
</evidence>
<keyword evidence="1" id="KW-0732">Signal</keyword>
<dbReference type="KEGG" id="aswu:HUW51_14355"/>
<reference evidence="2 3" key="1">
    <citation type="journal article" date="2018" name="Int. J. Syst. Evol. Microbiol.">
        <title>Adhaeribacter swui sp. nov., isolated from wet mud.</title>
        <authorList>
            <person name="Kim D.U."/>
            <person name="Kim K.W."/>
            <person name="Kang M.S."/>
            <person name="Kim J.Y."/>
            <person name="Jang J.H."/>
            <person name="Kim M.K."/>
        </authorList>
    </citation>
    <scope>NUCLEOTIDE SEQUENCE [LARGE SCALE GENOMIC DNA]</scope>
    <source>
        <strain evidence="2 3">KCTC 52873</strain>
    </source>
</reference>
<accession>A0A7G7G9L0</accession>
<dbReference type="RefSeq" id="WP_185270326.1">
    <property type="nucleotide sequence ID" value="NZ_CP055156.1"/>
</dbReference>
<feature type="chain" id="PRO_5028868356" evidence="1">
    <location>
        <begin position="21"/>
        <end position="129"/>
    </location>
</feature>
<dbReference type="AlphaFoldDB" id="A0A7G7G9L0"/>
<dbReference type="EMBL" id="CP055156">
    <property type="protein sequence ID" value="QNF33844.1"/>
    <property type="molecule type" value="Genomic_DNA"/>
</dbReference>
<sequence length="129" mass="14778">MKISFILLAFFLSIHFKSQAQTNDLNRFLVRFKAFSMNHAPKVKSFMPLVNPGSNAAFMPNAIDTSKAYMEDPETGLRVFPQIGKLLDPRTGYTIAYEPGVKYQVDLKAGKIYRDQTEVKIEREEKVRD</sequence>
<evidence type="ECO:0000313" key="3">
    <source>
        <dbReference type="Proteomes" id="UP000515237"/>
    </source>
</evidence>
<proteinExistence type="predicted"/>
<dbReference type="Proteomes" id="UP000515237">
    <property type="component" value="Chromosome"/>
</dbReference>
<keyword evidence="3" id="KW-1185">Reference proteome</keyword>
<feature type="signal peptide" evidence="1">
    <location>
        <begin position="1"/>
        <end position="20"/>
    </location>
</feature>
<name>A0A7G7G9L0_9BACT</name>
<evidence type="ECO:0000256" key="1">
    <source>
        <dbReference type="SAM" id="SignalP"/>
    </source>
</evidence>
<gene>
    <name evidence="2" type="ORF">HUW51_14355</name>
</gene>
<organism evidence="2 3">
    <name type="scientific">Adhaeribacter swui</name>
    <dbReference type="NCBI Taxonomy" id="2086471"/>
    <lineage>
        <taxon>Bacteria</taxon>
        <taxon>Pseudomonadati</taxon>
        <taxon>Bacteroidota</taxon>
        <taxon>Cytophagia</taxon>
        <taxon>Cytophagales</taxon>
        <taxon>Hymenobacteraceae</taxon>
        <taxon>Adhaeribacter</taxon>
    </lineage>
</organism>
<protein>
    <submittedName>
        <fullName evidence="2">Uncharacterized protein</fullName>
    </submittedName>
</protein>